<protein>
    <recommendedName>
        <fullName evidence="4">PH domain-containing protein</fullName>
    </recommendedName>
</protein>
<organism evidence="2 3">
    <name type="scientific">Xylona heveae (strain CBS 132557 / TC161)</name>
    <dbReference type="NCBI Taxonomy" id="1328760"/>
    <lineage>
        <taxon>Eukaryota</taxon>
        <taxon>Fungi</taxon>
        <taxon>Dikarya</taxon>
        <taxon>Ascomycota</taxon>
        <taxon>Pezizomycotina</taxon>
        <taxon>Xylonomycetes</taxon>
        <taxon>Xylonales</taxon>
        <taxon>Xylonaceae</taxon>
        <taxon>Xylona</taxon>
    </lineage>
</organism>
<evidence type="ECO:0000256" key="1">
    <source>
        <dbReference type="SAM" id="MobiDB-lite"/>
    </source>
</evidence>
<gene>
    <name evidence="2" type="ORF">L228DRAFT_92182</name>
</gene>
<dbReference type="EMBL" id="KV407456">
    <property type="protein sequence ID" value="KZF24238.1"/>
    <property type="molecule type" value="Genomic_DNA"/>
</dbReference>
<dbReference type="InterPro" id="IPR011993">
    <property type="entry name" value="PH-like_dom_sf"/>
</dbReference>
<dbReference type="Gene3D" id="2.30.29.30">
    <property type="entry name" value="Pleckstrin-homology domain (PH domain)/Phosphotyrosine-binding domain (PTB)"/>
    <property type="match status" value="1"/>
</dbReference>
<dbReference type="GeneID" id="28902107"/>
<evidence type="ECO:0000313" key="2">
    <source>
        <dbReference type="EMBL" id="KZF24238.1"/>
    </source>
</evidence>
<feature type="compositionally biased region" description="Basic and acidic residues" evidence="1">
    <location>
        <begin position="317"/>
        <end position="347"/>
    </location>
</feature>
<reference evidence="2 3" key="1">
    <citation type="journal article" date="2016" name="Fungal Biol.">
        <title>The genome of Xylona heveae provides a window into fungal endophytism.</title>
        <authorList>
            <person name="Gazis R."/>
            <person name="Kuo A."/>
            <person name="Riley R."/>
            <person name="LaButti K."/>
            <person name="Lipzen A."/>
            <person name="Lin J."/>
            <person name="Amirebrahimi M."/>
            <person name="Hesse C.N."/>
            <person name="Spatafora J.W."/>
            <person name="Henrissat B."/>
            <person name="Hainaut M."/>
            <person name="Grigoriev I.V."/>
            <person name="Hibbett D.S."/>
        </authorList>
    </citation>
    <scope>NUCLEOTIDE SEQUENCE [LARGE SCALE GENOMIC DNA]</scope>
    <source>
        <strain evidence="2 3">TC161</strain>
    </source>
</reference>
<evidence type="ECO:0008006" key="4">
    <source>
        <dbReference type="Google" id="ProtNLM"/>
    </source>
</evidence>
<sequence>MACVLFNHHLLLATANRGDGAFTVAVLISLEDLQILSPQEGKGIWCRTVPFAWKIAFKCDQMLHEILLCACSAKEEEAWRGLISERRKSDNLAHDSPEIFTLLTLDIKPTGYMFGLASILARQSSTSEAEVSTKDLEGPEVNIKNTFLAKEGVEFPQSSSSQQHRPAVDVSSKRTTTLTPKRIERGRIENALSDVWTKEILPFPCMAMKRGENVVRVSASSMMRKLSIASIATTFTKRSTSYTLPSRPKTAEGQRPADTIHELTGTAEKAGIEPARNLRGSQGKSSTCSEKRQDLGPAQSRKSSFSDKVKRSLSGKRAADLEADKAGALETDDEKKTEDETKAEKENKRIRKRESFGNHLRGLGASKLKRIFVSQS</sequence>
<dbReference type="AlphaFoldDB" id="A0A165I1T2"/>
<dbReference type="OrthoDB" id="8059989at2759"/>
<dbReference type="STRING" id="1328760.A0A165I1T2"/>
<name>A0A165I1T2_XYLHT</name>
<feature type="region of interest" description="Disordered" evidence="1">
    <location>
        <begin position="266"/>
        <end position="361"/>
    </location>
</feature>
<feature type="region of interest" description="Disordered" evidence="1">
    <location>
        <begin position="154"/>
        <end position="175"/>
    </location>
</feature>
<accession>A0A165I1T2</accession>
<keyword evidence="3" id="KW-1185">Reference proteome</keyword>
<proteinExistence type="predicted"/>
<dbReference type="Proteomes" id="UP000076632">
    <property type="component" value="Unassembled WGS sequence"/>
</dbReference>
<dbReference type="InParanoid" id="A0A165I1T2"/>
<evidence type="ECO:0000313" key="3">
    <source>
        <dbReference type="Proteomes" id="UP000076632"/>
    </source>
</evidence>
<dbReference type="RefSeq" id="XP_018189793.1">
    <property type="nucleotide sequence ID" value="XM_018336970.1"/>
</dbReference>
<feature type="compositionally biased region" description="Polar residues" evidence="1">
    <location>
        <begin position="279"/>
        <end position="288"/>
    </location>
</feature>